<evidence type="ECO:0008006" key="3">
    <source>
        <dbReference type="Google" id="ProtNLM"/>
    </source>
</evidence>
<dbReference type="AlphaFoldDB" id="A0A1G1XJU0"/>
<comment type="caution">
    <text evidence="1">The sequence shown here is derived from an EMBL/GenBank/DDBJ whole genome shotgun (WGS) entry which is preliminary data.</text>
</comment>
<evidence type="ECO:0000313" key="1">
    <source>
        <dbReference type="EMBL" id="OGY40353.1"/>
    </source>
</evidence>
<gene>
    <name evidence="1" type="ORF">A2570_03705</name>
</gene>
<evidence type="ECO:0000313" key="2">
    <source>
        <dbReference type="Proteomes" id="UP000178570"/>
    </source>
</evidence>
<protein>
    <recommendedName>
        <fullName evidence="3">HEPN AbiU2-like domain-containing protein</fullName>
    </recommendedName>
</protein>
<name>A0A1G1XJU0_9BACT</name>
<dbReference type="EMBL" id="MHHY01000009">
    <property type="protein sequence ID" value="OGY40353.1"/>
    <property type="molecule type" value="Genomic_DNA"/>
</dbReference>
<proteinExistence type="predicted"/>
<organism evidence="1 2">
    <name type="scientific">Candidatus Brennerbacteria bacterium RIFOXYD1_FULL_41_16</name>
    <dbReference type="NCBI Taxonomy" id="1797529"/>
    <lineage>
        <taxon>Bacteria</taxon>
        <taxon>Candidatus Brenneribacteriota</taxon>
    </lineage>
</organism>
<dbReference type="Proteomes" id="UP000178570">
    <property type="component" value="Unassembled WGS sequence"/>
</dbReference>
<accession>A0A1G1XJU0</accession>
<reference evidence="1 2" key="1">
    <citation type="journal article" date="2016" name="Nat. Commun.">
        <title>Thousands of microbial genomes shed light on interconnected biogeochemical processes in an aquifer system.</title>
        <authorList>
            <person name="Anantharaman K."/>
            <person name="Brown C.T."/>
            <person name="Hug L.A."/>
            <person name="Sharon I."/>
            <person name="Castelle C.J."/>
            <person name="Probst A.J."/>
            <person name="Thomas B.C."/>
            <person name="Singh A."/>
            <person name="Wilkins M.J."/>
            <person name="Karaoz U."/>
            <person name="Brodie E.L."/>
            <person name="Williams K.H."/>
            <person name="Hubbard S.S."/>
            <person name="Banfield J.F."/>
        </authorList>
    </citation>
    <scope>NUCLEOTIDE SEQUENCE [LARGE SCALE GENOMIC DNA]</scope>
</reference>
<sequence>MNKQKEFEIMVKSLALAHYHFALNEAIHEKVGGKLYTDYKVLWDAIQLGLEQSYLLGLAKFFERPKELDETISVYYFFDFGHDELLNRLRRIRNKIIVHHDRKVAQPSFLEELKISRDDIKLLFQLSIETVEKLKTDFGYIWQDHVITGFEVDKLILQNQLSEWINRLSQIDGKSSHIAD</sequence>